<dbReference type="Gene3D" id="3.30.70.360">
    <property type="match status" value="1"/>
</dbReference>
<dbReference type="InterPro" id="IPR011650">
    <property type="entry name" value="Peptidase_M20_dimer"/>
</dbReference>
<proteinExistence type="predicted"/>
<dbReference type="EMBL" id="LS483487">
    <property type="protein sequence ID" value="SQI99681.1"/>
    <property type="molecule type" value="Genomic_DNA"/>
</dbReference>
<dbReference type="GO" id="GO:0046872">
    <property type="term" value="F:metal ion binding"/>
    <property type="evidence" value="ECO:0007669"/>
    <property type="project" value="UniProtKB-KW"/>
</dbReference>
<evidence type="ECO:0000256" key="2">
    <source>
        <dbReference type="ARBA" id="ARBA00022801"/>
    </source>
</evidence>
<dbReference type="KEGG" id="ful:C4N20_08315"/>
<dbReference type="EC" id="3.4.17.11" evidence="4"/>
<dbReference type="PANTHER" id="PTHR43808">
    <property type="entry name" value="ACETYLORNITHINE DEACETYLASE"/>
    <property type="match status" value="1"/>
</dbReference>
<protein>
    <submittedName>
        <fullName evidence="4">Carboxypeptidase G2</fullName>
        <ecNumber evidence="4">3.4.17.11</ecNumber>
    </submittedName>
</protein>
<dbReference type="GO" id="GO:0004180">
    <property type="term" value="F:carboxypeptidase activity"/>
    <property type="evidence" value="ECO:0007669"/>
    <property type="project" value="UniProtKB-KW"/>
</dbReference>
<dbReference type="SUPFAM" id="SSF53187">
    <property type="entry name" value="Zn-dependent exopeptidases"/>
    <property type="match status" value="1"/>
</dbReference>
<dbReference type="RefSeq" id="WP_005978966.1">
    <property type="nucleotide sequence ID" value="NZ_CABKNW010000004.1"/>
</dbReference>
<keyword evidence="4" id="KW-0121">Carboxypeptidase</keyword>
<dbReference type="Proteomes" id="UP000249008">
    <property type="component" value="Chromosome 1"/>
</dbReference>
<evidence type="ECO:0000256" key="1">
    <source>
        <dbReference type="ARBA" id="ARBA00022723"/>
    </source>
</evidence>
<accession>A0AAX2J6W9</accession>
<dbReference type="Pfam" id="PF01546">
    <property type="entry name" value="Peptidase_M20"/>
    <property type="match status" value="1"/>
</dbReference>
<reference evidence="4 5" key="1">
    <citation type="submission" date="2018-06" db="EMBL/GenBank/DDBJ databases">
        <authorList>
            <consortium name="Pathogen Informatics"/>
            <person name="Doyle S."/>
        </authorList>
    </citation>
    <scope>NUCLEOTIDE SEQUENCE [LARGE SCALE GENOMIC DNA]</scope>
    <source>
        <strain evidence="4 5">NCTC12112</strain>
    </source>
</reference>
<dbReference type="PANTHER" id="PTHR43808:SF9">
    <property type="entry name" value="BLL0789 PROTEIN"/>
    <property type="match status" value="1"/>
</dbReference>
<dbReference type="InterPro" id="IPR036264">
    <property type="entry name" value="Bact_exopeptidase_dim_dom"/>
</dbReference>
<keyword evidence="4" id="KW-0645">Protease</keyword>
<dbReference type="InterPro" id="IPR002933">
    <property type="entry name" value="Peptidase_M20"/>
</dbReference>
<dbReference type="GeneID" id="78454811"/>
<dbReference type="Gene3D" id="3.40.630.10">
    <property type="entry name" value="Zn peptidases"/>
    <property type="match status" value="1"/>
</dbReference>
<sequence>MNKYYNEINNFIEEHREEMLKKWETFVNLEGHYNEKENVEKAQEWLRKEFEEEGFECYIKEVASDKAGILVGMLGKERGTAPIIFSGHIDTVHRTGSFGEKPFKIEDGKAFGPGVLDMKGGILISLYAVKALNSIGYNEHPIKIMYAGEEESDHIGNDADLFYENESRGAICAFNMETGHITNSLCVGRKAQYTFFATIKGLGGHAGNEFTKGKNAIHEAVYKINEMMKLTDLNKGTTVTTSVIHAGENTSSIPDLCKVVFDVRFTNAKEGEYIAEYVDKVMNTAYIEGTVTEYYKNLAKLKAFDGEPQVMKLFNFVNEVAKENEFSEFGQIKLGGASDAGNIAASGIPVICSCGVIGEFNHNIREYAVVESLFDRSKIFALAVLEINKMIENK</sequence>
<feature type="domain" description="Peptidase M20 dimerisation" evidence="3">
    <location>
        <begin position="188"/>
        <end position="289"/>
    </location>
</feature>
<dbReference type="SUPFAM" id="SSF55031">
    <property type="entry name" value="Bacterial exopeptidase dimerisation domain"/>
    <property type="match status" value="1"/>
</dbReference>
<evidence type="ECO:0000259" key="3">
    <source>
        <dbReference type="Pfam" id="PF07687"/>
    </source>
</evidence>
<keyword evidence="1" id="KW-0479">Metal-binding</keyword>
<organism evidence="4 5">
    <name type="scientific">Fusobacterium ulcerans</name>
    <dbReference type="NCBI Taxonomy" id="861"/>
    <lineage>
        <taxon>Bacteria</taxon>
        <taxon>Fusobacteriati</taxon>
        <taxon>Fusobacteriota</taxon>
        <taxon>Fusobacteriia</taxon>
        <taxon>Fusobacteriales</taxon>
        <taxon>Fusobacteriaceae</taxon>
        <taxon>Fusobacterium</taxon>
    </lineage>
</organism>
<dbReference type="AlphaFoldDB" id="A0AAX2J6W9"/>
<dbReference type="InterPro" id="IPR050072">
    <property type="entry name" value="Peptidase_M20A"/>
</dbReference>
<evidence type="ECO:0000313" key="4">
    <source>
        <dbReference type="EMBL" id="SQI99681.1"/>
    </source>
</evidence>
<keyword evidence="2 4" id="KW-0378">Hydrolase</keyword>
<gene>
    <name evidence="4" type="primary">cpg2_2</name>
    <name evidence="4" type="ORF">NCTC12112_00213</name>
</gene>
<evidence type="ECO:0000313" key="5">
    <source>
        <dbReference type="Proteomes" id="UP000249008"/>
    </source>
</evidence>
<name>A0AAX2J6W9_9FUSO</name>
<dbReference type="Pfam" id="PF07687">
    <property type="entry name" value="M20_dimer"/>
    <property type="match status" value="1"/>
</dbReference>